<dbReference type="GO" id="GO:0012505">
    <property type="term" value="C:endomembrane system"/>
    <property type="evidence" value="ECO:0007669"/>
    <property type="project" value="UniProtKB-SubCell"/>
</dbReference>
<evidence type="ECO:0000313" key="8">
    <source>
        <dbReference type="Proteomes" id="UP001162156"/>
    </source>
</evidence>
<feature type="region of interest" description="Disordered" evidence="5">
    <location>
        <begin position="141"/>
        <end position="168"/>
    </location>
</feature>
<sequence>ALQAPACHENMVKVGGYILGEFGNLIAGDQRSSPSVQFQLLHSKYHLCSPMTRALLLSTYIKFINLFPEIRTQVQEVFKQHSNLRSADAELQQRASEYLQLSIIASSDVLATVLEEMPAFPERESSILAVLKKEEAGRVPENDIKENKSPTTITNHNNDVNNTSSGSADLLGLSTPPTSQPNSGNTGVLLDVFVCKNNGVLFENDLIQIGVKSEFRQNLGRLGLFYGNKTSAPLQNFVPALLWSEEQAAKLSIQMKPVEPVLEAGAQIQQMINAECVDDYTDAPSIVVGFVCNNIPQKITIKLPLTINKFFEPTEMNGESFFARWKNLGNTNQQRSQKIFKASSPMDLQAARTKIMGFGMQLLDGIDPNPDNFVCAGIIHMRSQQVGCLLRLEPNKNAQMYRLTVRSSKETVSVELCDLLADQF</sequence>
<evidence type="ECO:0000256" key="3">
    <source>
        <dbReference type="ARBA" id="ARBA00023136"/>
    </source>
</evidence>
<comment type="caution">
    <text evidence="7">The sequence shown here is derived from an EMBL/GenBank/DDBJ whole genome shotgun (WGS) entry which is preliminary data.</text>
</comment>
<dbReference type="InterPro" id="IPR050840">
    <property type="entry name" value="Adaptor_Complx_Large_Subunit"/>
</dbReference>
<dbReference type="Pfam" id="PF02296">
    <property type="entry name" value="Alpha_adaptin_C"/>
    <property type="match status" value="1"/>
</dbReference>
<dbReference type="GO" id="GO:0030131">
    <property type="term" value="C:clathrin adaptor complex"/>
    <property type="evidence" value="ECO:0007669"/>
    <property type="project" value="InterPro"/>
</dbReference>
<dbReference type="GO" id="GO:0006886">
    <property type="term" value="P:intracellular protein transport"/>
    <property type="evidence" value="ECO:0007669"/>
    <property type="project" value="InterPro"/>
</dbReference>
<organism evidence="7 8">
    <name type="scientific">Rhamnusium bicolor</name>
    <dbReference type="NCBI Taxonomy" id="1586634"/>
    <lineage>
        <taxon>Eukaryota</taxon>
        <taxon>Metazoa</taxon>
        <taxon>Ecdysozoa</taxon>
        <taxon>Arthropoda</taxon>
        <taxon>Hexapoda</taxon>
        <taxon>Insecta</taxon>
        <taxon>Pterygota</taxon>
        <taxon>Neoptera</taxon>
        <taxon>Endopterygota</taxon>
        <taxon>Coleoptera</taxon>
        <taxon>Polyphaga</taxon>
        <taxon>Cucujiformia</taxon>
        <taxon>Chrysomeloidea</taxon>
        <taxon>Cerambycidae</taxon>
        <taxon>Lepturinae</taxon>
        <taxon>Rhagiini</taxon>
        <taxon>Rhamnusium</taxon>
    </lineage>
</organism>
<dbReference type="Pfam" id="PF01602">
    <property type="entry name" value="Adaptin_N"/>
    <property type="match status" value="1"/>
</dbReference>
<dbReference type="SUPFAM" id="SSF55711">
    <property type="entry name" value="Subdomain of clathrin and coatomer appendage domain"/>
    <property type="match status" value="1"/>
</dbReference>
<dbReference type="InterPro" id="IPR008152">
    <property type="entry name" value="Clathrin_a/b/g-adaptin_app_Ig"/>
</dbReference>
<dbReference type="SUPFAM" id="SSF49348">
    <property type="entry name" value="Clathrin adaptor appendage domain"/>
    <property type="match status" value="1"/>
</dbReference>
<reference evidence="7" key="1">
    <citation type="journal article" date="2023" name="Insect Mol. Biol.">
        <title>Genome sequencing provides insights into the evolution of gene families encoding plant cell wall-degrading enzymes in longhorned beetles.</title>
        <authorList>
            <person name="Shin N.R."/>
            <person name="Okamura Y."/>
            <person name="Kirsch R."/>
            <person name="Pauchet Y."/>
        </authorList>
    </citation>
    <scope>NUCLEOTIDE SEQUENCE</scope>
    <source>
        <strain evidence="7">RBIC_L_NR</strain>
    </source>
</reference>
<proteinExistence type="predicted"/>
<dbReference type="InterPro" id="IPR013041">
    <property type="entry name" value="Clathrin_app_Ig-like_sf"/>
</dbReference>
<feature type="compositionally biased region" description="Polar residues" evidence="5">
    <location>
        <begin position="149"/>
        <end position="167"/>
    </location>
</feature>
<evidence type="ECO:0000256" key="4">
    <source>
        <dbReference type="ARBA" id="ARBA00029433"/>
    </source>
</evidence>
<evidence type="ECO:0000256" key="5">
    <source>
        <dbReference type="SAM" id="MobiDB-lite"/>
    </source>
</evidence>
<dbReference type="InterPro" id="IPR012295">
    <property type="entry name" value="TBP_dom_sf"/>
</dbReference>
<dbReference type="Gene3D" id="1.25.10.10">
    <property type="entry name" value="Leucine-rich Repeat Variant"/>
    <property type="match status" value="1"/>
</dbReference>
<dbReference type="InterPro" id="IPR011989">
    <property type="entry name" value="ARM-like"/>
</dbReference>
<dbReference type="AlphaFoldDB" id="A0AAV8WUB3"/>
<dbReference type="SMART" id="SM00809">
    <property type="entry name" value="Alpha_adaptinC2"/>
    <property type="match status" value="1"/>
</dbReference>
<dbReference type="InterPro" id="IPR003164">
    <property type="entry name" value="Clathrin_a-adaptin_app_sub_C"/>
</dbReference>
<dbReference type="FunFam" id="2.60.40.1230:FF:000003">
    <property type="entry name" value="AP-2 complex subunit alpha"/>
    <property type="match status" value="1"/>
</dbReference>
<dbReference type="GO" id="GO:0016192">
    <property type="term" value="P:vesicle-mediated transport"/>
    <property type="evidence" value="ECO:0007669"/>
    <property type="project" value="InterPro"/>
</dbReference>
<keyword evidence="3" id="KW-0472">Membrane</keyword>
<protein>
    <recommendedName>
        <fullName evidence="6">Clathrin adaptor alpha/beta/gamma-adaptin appendage Ig-like subdomain domain-containing protein</fullName>
    </recommendedName>
</protein>
<dbReference type="Proteomes" id="UP001162156">
    <property type="component" value="Unassembled WGS sequence"/>
</dbReference>
<keyword evidence="8" id="KW-1185">Reference proteome</keyword>
<dbReference type="FunFam" id="3.30.310.10:FF:000004">
    <property type="entry name" value="AP-2 complex subunit alpha"/>
    <property type="match status" value="1"/>
</dbReference>
<dbReference type="Pfam" id="PF02883">
    <property type="entry name" value="Alpha_adaptinC2"/>
    <property type="match status" value="1"/>
</dbReference>
<dbReference type="SUPFAM" id="SSF48371">
    <property type="entry name" value="ARM repeat"/>
    <property type="match status" value="1"/>
</dbReference>
<gene>
    <name evidence="7" type="ORF">NQ314_017199</name>
</gene>
<evidence type="ECO:0000256" key="2">
    <source>
        <dbReference type="ARBA" id="ARBA00022927"/>
    </source>
</evidence>
<feature type="non-terminal residue" evidence="7">
    <location>
        <position position="1"/>
    </location>
</feature>
<name>A0AAV8WUB3_9CUCU</name>
<evidence type="ECO:0000313" key="7">
    <source>
        <dbReference type="EMBL" id="KAJ8930034.1"/>
    </source>
</evidence>
<comment type="subcellular location">
    <subcellularLocation>
        <location evidence="4">Endomembrane system</location>
        <topology evidence="4">Peripheral membrane protein</topology>
        <orientation evidence="4">Cytoplasmic side</orientation>
    </subcellularLocation>
</comment>
<keyword evidence="2" id="KW-0653">Protein transport</keyword>
<evidence type="ECO:0000259" key="6">
    <source>
        <dbReference type="SMART" id="SM00809"/>
    </source>
</evidence>
<dbReference type="Gene3D" id="3.30.310.10">
    <property type="entry name" value="TATA-Binding Protein"/>
    <property type="match status" value="1"/>
</dbReference>
<dbReference type="Gene3D" id="2.60.40.1230">
    <property type="match status" value="1"/>
</dbReference>
<dbReference type="InterPro" id="IPR016024">
    <property type="entry name" value="ARM-type_fold"/>
</dbReference>
<keyword evidence="1" id="KW-0813">Transport</keyword>
<feature type="domain" description="Clathrin adaptor alpha/beta/gamma-adaptin appendage Ig-like subdomain" evidence="6">
    <location>
        <begin position="191"/>
        <end position="304"/>
    </location>
</feature>
<dbReference type="InterPro" id="IPR009028">
    <property type="entry name" value="Coatomer/calthrin_app_sub_C"/>
</dbReference>
<dbReference type="EMBL" id="JANEYF010004805">
    <property type="protein sequence ID" value="KAJ8930034.1"/>
    <property type="molecule type" value="Genomic_DNA"/>
</dbReference>
<dbReference type="InterPro" id="IPR002553">
    <property type="entry name" value="Clathrin/coatomer_adapt-like_N"/>
</dbReference>
<accession>A0AAV8WUB3</accession>
<evidence type="ECO:0000256" key="1">
    <source>
        <dbReference type="ARBA" id="ARBA00022448"/>
    </source>
</evidence>
<dbReference type="PANTHER" id="PTHR22780">
    <property type="entry name" value="ADAPTIN, ALPHA/GAMMA/EPSILON"/>
    <property type="match status" value="1"/>
</dbReference>